<dbReference type="HOGENOM" id="CLU_1018185_0_0_0"/>
<name>A0A068NQS7_FIMGI</name>
<dbReference type="Proteomes" id="UP000027982">
    <property type="component" value="Chromosome"/>
</dbReference>
<protein>
    <recommendedName>
        <fullName evidence="3">DUF1868 domain-containing protein</fullName>
    </recommendedName>
</protein>
<evidence type="ECO:0000313" key="1">
    <source>
        <dbReference type="EMBL" id="AIE85908.1"/>
    </source>
</evidence>
<dbReference type="KEGG" id="fgi:OP10G_2540"/>
<sequence length="254" mass="28132">MITITQGKIAGLTPRWARFPGFSLLFDNPISAYRENAGVETLACDVDNDSQLGFYRQANLGLQSLSPDRLLQTYGFCALPSPSYHVTAFDVANVADLVRCHSEIRDGLRTLLDQLPSPHAFSADLLCRAEENEVAQSEWNLTFSYGELCQWGGVMAIRLSPVEVDVFARFVEARAILSRGYLAQFGLGASEAFTPHVSLGYFMNREGAELARSRVTSWNEALQGFVGESKLSFRSASLYGFTDMATFFRTPRAI</sequence>
<reference evidence="1 2" key="1">
    <citation type="journal article" date="2014" name="PLoS ONE">
        <title>The first complete genome sequence of the class fimbriimonadia in the phylum armatimonadetes.</title>
        <authorList>
            <person name="Hu Z.Y."/>
            <person name="Wang Y.Z."/>
            <person name="Im W.T."/>
            <person name="Wang S.Y."/>
            <person name="Zhao G.P."/>
            <person name="Zheng H.J."/>
            <person name="Quan Z.X."/>
        </authorList>
    </citation>
    <scope>NUCLEOTIDE SEQUENCE [LARGE SCALE GENOMIC DNA]</scope>
    <source>
        <strain evidence="1">Gsoil 348</strain>
    </source>
</reference>
<dbReference type="STRING" id="661478.OP10G_2540"/>
<dbReference type="InterPro" id="IPR009097">
    <property type="entry name" value="Cyclic_Pdiesterase"/>
</dbReference>
<dbReference type="AlphaFoldDB" id="A0A068NQS7"/>
<evidence type="ECO:0008006" key="3">
    <source>
        <dbReference type="Google" id="ProtNLM"/>
    </source>
</evidence>
<organism evidence="1 2">
    <name type="scientific">Fimbriimonas ginsengisoli Gsoil 348</name>
    <dbReference type="NCBI Taxonomy" id="661478"/>
    <lineage>
        <taxon>Bacteria</taxon>
        <taxon>Bacillati</taxon>
        <taxon>Armatimonadota</taxon>
        <taxon>Fimbriimonadia</taxon>
        <taxon>Fimbriimonadales</taxon>
        <taxon>Fimbriimonadaceae</taxon>
        <taxon>Fimbriimonas</taxon>
    </lineage>
</organism>
<dbReference type="SUPFAM" id="SSF55144">
    <property type="entry name" value="LigT-like"/>
    <property type="match status" value="1"/>
</dbReference>
<evidence type="ECO:0000313" key="2">
    <source>
        <dbReference type="Proteomes" id="UP000027982"/>
    </source>
</evidence>
<dbReference type="OrthoDB" id="2568302at2"/>
<dbReference type="RefSeq" id="WP_025225537.1">
    <property type="nucleotide sequence ID" value="NZ_CP007139.1"/>
</dbReference>
<keyword evidence="2" id="KW-1185">Reference proteome</keyword>
<proteinExistence type="predicted"/>
<accession>A0A068NQS7</accession>
<dbReference type="Gene3D" id="3.90.1140.10">
    <property type="entry name" value="Cyclic phosphodiesterase"/>
    <property type="match status" value="1"/>
</dbReference>
<dbReference type="EMBL" id="CP007139">
    <property type="protein sequence ID" value="AIE85908.1"/>
    <property type="molecule type" value="Genomic_DNA"/>
</dbReference>
<gene>
    <name evidence="1" type="ORF">OP10G_2540</name>
</gene>